<comment type="caution">
    <text evidence="7">The sequence shown here is derived from an EMBL/GenBank/DDBJ whole genome shotgun (WGS) entry which is preliminary data.</text>
</comment>
<evidence type="ECO:0000256" key="4">
    <source>
        <dbReference type="ARBA" id="ARBA00022825"/>
    </source>
</evidence>
<organism evidence="7 8">
    <name type="scientific">Paenisporosarcina quisquiliarum</name>
    <dbReference type="NCBI Taxonomy" id="365346"/>
    <lineage>
        <taxon>Bacteria</taxon>
        <taxon>Bacillati</taxon>
        <taxon>Bacillota</taxon>
        <taxon>Bacilli</taxon>
        <taxon>Bacillales</taxon>
        <taxon>Caryophanaceae</taxon>
        <taxon>Paenisporosarcina</taxon>
    </lineage>
</organism>
<keyword evidence="5" id="KW-0472">Membrane</keyword>
<dbReference type="PANTHER" id="PTHR43343:SF3">
    <property type="entry name" value="PROTEASE DO-LIKE 8, CHLOROPLASTIC"/>
    <property type="match status" value="1"/>
</dbReference>
<dbReference type="Gene3D" id="2.40.10.10">
    <property type="entry name" value="Trypsin-like serine proteases"/>
    <property type="match status" value="2"/>
</dbReference>
<evidence type="ECO:0000256" key="2">
    <source>
        <dbReference type="ARBA" id="ARBA00022670"/>
    </source>
</evidence>
<dbReference type="PRINTS" id="PR00834">
    <property type="entry name" value="PROTEASES2C"/>
</dbReference>
<dbReference type="Proteomes" id="UP001152173">
    <property type="component" value="Unassembled WGS sequence"/>
</dbReference>
<dbReference type="Gene3D" id="2.30.42.10">
    <property type="match status" value="1"/>
</dbReference>
<dbReference type="InterPro" id="IPR043504">
    <property type="entry name" value="Peptidase_S1_PA_chymotrypsin"/>
</dbReference>
<dbReference type="GO" id="GO:0004252">
    <property type="term" value="F:serine-type endopeptidase activity"/>
    <property type="evidence" value="ECO:0007669"/>
    <property type="project" value="InterPro"/>
</dbReference>
<comment type="similarity">
    <text evidence="1">Belongs to the peptidase S1C family.</text>
</comment>
<keyword evidence="2" id="KW-0645">Protease</keyword>
<evidence type="ECO:0000256" key="5">
    <source>
        <dbReference type="SAM" id="Phobius"/>
    </source>
</evidence>
<dbReference type="InterPro" id="IPR051201">
    <property type="entry name" value="Chloro_Bact_Ser_Proteases"/>
</dbReference>
<reference evidence="7" key="1">
    <citation type="submission" date="2022-05" db="EMBL/GenBank/DDBJ databases">
        <authorList>
            <person name="Colautti A."/>
            <person name="Iacumin L."/>
        </authorList>
    </citation>
    <scope>NUCLEOTIDE SEQUENCE</scope>
    <source>
        <strain evidence="7">SK 55</strain>
    </source>
</reference>
<dbReference type="InterPro" id="IPR001478">
    <property type="entry name" value="PDZ"/>
</dbReference>
<feature type="transmembrane region" description="Helical" evidence="5">
    <location>
        <begin position="28"/>
        <end position="47"/>
    </location>
</feature>
<dbReference type="GO" id="GO:0006508">
    <property type="term" value="P:proteolysis"/>
    <property type="evidence" value="ECO:0007669"/>
    <property type="project" value="UniProtKB-KW"/>
</dbReference>
<keyword evidence="8" id="KW-1185">Reference proteome</keyword>
<protein>
    <submittedName>
        <fullName evidence="7">Trypsin-like peptidase domain-containing protein</fullName>
    </submittedName>
</protein>
<gene>
    <name evidence="7" type="ORF">M9R32_14355</name>
</gene>
<evidence type="ECO:0000259" key="6">
    <source>
        <dbReference type="SMART" id="SM00228"/>
    </source>
</evidence>
<dbReference type="SUPFAM" id="SSF50156">
    <property type="entry name" value="PDZ domain-like"/>
    <property type="match status" value="1"/>
</dbReference>
<dbReference type="InterPro" id="IPR009003">
    <property type="entry name" value="Peptidase_S1_PA"/>
</dbReference>
<sequence>MGYYDQIPTDPQKEQQTRIIRRGSKGGYFFSGLIGVMIGALIVWLMLPSLVGMMPGGNESSGNGSPAVSSTTQQLTADITTDVTTAVDKAANAVVGVTNIQSTSDFLRPSNEGQEAGTGSGVIYKKSGDKAYVVTNNHVIEGANQIEVTLSDGVKVEAKLLGSDIWTDLAVLEMDASKVTTIAEFGNSDSLKQGETVIAIGNPLGLDFSGSVTTGVVSGKDRAIPVDLNGDNQIDWQAEVLQTDAAINPGNSGGALVNLAGQLIGINSMKISQETVEGIGLAIPINSAIPVIEDLEQYGEMKRPSMGVTLVDVTNVSAYHQRDTLRLPEEVSTGVVIDEVVEDSAADKAELKQYDVIVEMDGEKIENMIDLRKHLYNEKEIGDDLKLKVYRKGQLMEVTLTLADNTAL</sequence>
<dbReference type="AlphaFoldDB" id="A0A9X3LJ31"/>
<dbReference type="Pfam" id="PF13180">
    <property type="entry name" value="PDZ_2"/>
    <property type="match status" value="1"/>
</dbReference>
<dbReference type="Pfam" id="PF13365">
    <property type="entry name" value="Trypsin_2"/>
    <property type="match status" value="1"/>
</dbReference>
<dbReference type="InterPro" id="IPR036034">
    <property type="entry name" value="PDZ_sf"/>
</dbReference>
<evidence type="ECO:0000313" key="8">
    <source>
        <dbReference type="Proteomes" id="UP001152173"/>
    </source>
</evidence>
<feature type="domain" description="PDZ" evidence="6">
    <location>
        <begin position="304"/>
        <end position="393"/>
    </location>
</feature>
<keyword evidence="5" id="KW-1133">Transmembrane helix</keyword>
<keyword evidence="4" id="KW-0720">Serine protease</keyword>
<keyword evidence="3" id="KW-0378">Hydrolase</keyword>
<dbReference type="PANTHER" id="PTHR43343">
    <property type="entry name" value="PEPTIDASE S12"/>
    <property type="match status" value="1"/>
</dbReference>
<name>A0A9X3LJ31_9BACL</name>
<keyword evidence="5" id="KW-0812">Transmembrane</keyword>
<evidence type="ECO:0000313" key="7">
    <source>
        <dbReference type="EMBL" id="MCZ8538375.1"/>
    </source>
</evidence>
<dbReference type="SUPFAM" id="SSF50494">
    <property type="entry name" value="Trypsin-like serine proteases"/>
    <property type="match status" value="1"/>
</dbReference>
<dbReference type="EMBL" id="JAMKBJ010000016">
    <property type="protein sequence ID" value="MCZ8538375.1"/>
    <property type="molecule type" value="Genomic_DNA"/>
</dbReference>
<accession>A0A9X3LJ31</accession>
<evidence type="ECO:0000256" key="3">
    <source>
        <dbReference type="ARBA" id="ARBA00022801"/>
    </source>
</evidence>
<dbReference type="InterPro" id="IPR001940">
    <property type="entry name" value="Peptidase_S1C"/>
</dbReference>
<evidence type="ECO:0000256" key="1">
    <source>
        <dbReference type="ARBA" id="ARBA00010541"/>
    </source>
</evidence>
<dbReference type="SMART" id="SM00228">
    <property type="entry name" value="PDZ"/>
    <property type="match status" value="1"/>
</dbReference>
<proteinExistence type="inferred from homology"/>
<dbReference type="RefSeq" id="WP_269927446.1">
    <property type="nucleotide sequence ID" value="NZ_JAMKBJ010000016.1"/>
</dbReference>